<dbReference type="EMBL" id="JADHSG010000002">
    <property type="protein sequence ID" value="MBL6902856.1"/>
    <property type="molecule type" value="Genomic_DNA"/>
</dbReference>
<dbReference type="PROSITE" id="PS52016">
    <property type="entry name" value="TONB_DEPENDENT_REC_3"/>
    <property type="match status" value="1"/>
</dbReference>
<dbReference type="Pfam" id="PF07715">
    <property type="entry name" value="Plug"/>
    <property type="match status" value="1"/>
</dbReference>
<dbReference type="Proteomes" id="UP000705230">
    <property type="component" value="Unassembled WGS sequence"/>
</dbReference>
<evidence type="ECO:0000313" key="15">
    <source>
        <dbReference type="EMBL" id="MBL6902856.1"/>
    </source>
</evidence>
<dbReference type="InterPro" id="IPR012910">
    <property type="entry name" value="Plug_dom"/>
</dbReference>
<keyword evidence="4 9" id="KW-0812">Transmembrane</keyword>
<evidence type="ECO:0000259" key="13">
    <source>
        <dbReference type="Pfam" id="PF00593"/>
    </source>
</evidence>
<dbReference type="Gene3D" id="2.40.170.20">
    <property type="entry name" value="TonB-dependent receptor, beta-barrel domain"/>
    <property type="match status" value="1"/>
</dbReference>
<comment type="caution">
    <text evidence="15">The sequence shown here is derived from an EMBL/GenBank/DDBJ whole genome shotgun (WGS) entry which is preliminary data.</text>
</comment>
<dbReference type="PANTHER" id="PTHR47234:SF1">
    <property type="entry name" value="TONB-DEPENDENT RECEPTOR"/>
    <property type="match status" value="1"/>
</dbReference>
<name>A0A937J581_9GAMM</name>
<keyword evidence="3 9" id="KW-1134">Transmembrane beta strand</keyword>
<reference evidence="15" key="1">
    <citation type="submission" date="2020-10" db="EMBL/GenBank/DDBJ databases">
        <title>Microbiome of the Black Sea water column analyzed by genome centric metagenomics.</title>
        <authorList>
            <person name="Cabello-Yeves P.J."/>
            <person name="Callieri C."/>
            <person name="Picazo A."/>
            <person name="Mehrshad M."/>
            <person name="Haro-Moreno J.M."/>
            <person name="Roda-Garcia J."/>
            <person name="Dzembekova N."/>
            <person name="Slabakova V."/>
            <person name="Slabakova N."/>
            <person name="Moncheva S."/>
            <person name="Rodriguez-Valera F."/>
        </authorList>
    </citation>
    <scope>NUCLEOTIDE SEQUENCE</scope>
    <source>
        <strain evidence="15">BS30m-G43</strain>
    </source>
</reference>
<dbReference type="SUPFAM" id="SSF56935">
    <property type="entry name" value="Porins"/>
    <property type="match status" value="1"/>
</dbReference>
<evidence type="ECO:0000259" key="14">
    <source>
        <dbReference type="Pfam" id="PF07715"/>
    </source>
</evidence>
<keyword evidence="8 9" id="KW-0998">Cell outer membrane</keyword>
<dbReference type="PROSITE" id="PS01156">
    <property type="entry name" value="TONB_DEPENDENT_REC_2"/>
    <property type="match status" value="1"/>
</dbReference>
<dbReference type="InterPro" id="IPR010917">
    <property type="entry name" value="TonB_rcpt_CS"/>
</dbReference>
<evidence type="ECO:0000256" key="6">
    <source>
        <dbReference type="ARBA" id="ARBA00023077"/>
    </source>
</evidence>
<evidence type="ECO:0000256" key="1">
    <source>
        <dbReference type="ARBA" id="ARBA00004571"/>
    </source>
</evidence>
<feature type="signal peptide" evidence="12">
    <location>
        <begin position="1"/>
        <end position="19"/>
    </location>
</feature>
<gene>
    <name evidence="15" type="ORF">ISR29_01475</name>
</gene>
<evidence type="ECO:0000256" key="9">
    <source>
        <dbReference type="PROSITE-ProRule" id="PRU01360"/>
    </source>
</evidence>
<feature type="domain" description="TonB-dependent receptor plug" evidence="14">
    <location>
        <begin position="38"/>
        <end position="154"/>
    </location>
</feature>
<keyword evidence="5 12" id="KW-0732">Signal</keyword>
<evidence type="ECO:0000256" key="3">
    <source>
        <dbReference type="ARBA" id="ARBA00022452"/>
    </source>
</evidence>
<comment type="similarity">
    <text evidence="9 11">Belongs to the TonB-dependent receptor family.</text>
</comment>
<dbReference type="InterPro" id="IPR039426">
    <property type="entry name" value="TonB-dep_rcpt-like"/>
</dbReference>
<accession>A0A937J581</accession>
<keyword evidence="15" id="KW-0675">Receptor</keyword>
<protein>
    <submittedName>
        <fullName evidence="15">TonB-dependent receptor</fullName>
    </submittedName>
</protein>
<dbReference type="PANTHER" id="PTHR47234">
    <property type="match status" value="1"/>
</dbReference>
<evidence type="ECO:0000256" key="7">
    <source>
        <dbReference type="ARBA" id="ARBA00023136"/>
    </source>
</evidence>
<keyword evidence="6 11" id="KW-0798">TonB box</keyword>
<feature type="chain" id="PRO_5037740749" evidence="12">
    <location>
        <begin position="20"/>
        <end position="856"/>
    </location>
</feature>
<proteinExistence type="inferred from homology"/>
<dbReference type="Gene3D" id="2.170.130.10">
    <property type="entry name" value="TonB-dependent receptor, plug domain"/>
    <property type="match status" value="1"/>
</dbReference>
<feature type="domain" description="TonB-dependent receptor-like beta-barrel" evidence="13">
    <location>
        <begin position="337"/>
        <end position="803"/>
    </location>
</feature>
<evidence type="ECO:0000256" key="12">
    <source>
        <dbReference type="SAM" id="SignalP"/>
    </source>
</evidence>
<evidence type="ECO:0000256" key="2">
    <source>
        <dbReference type="ARBA" id="ARBA00022448"/>
    </source>
</evidence>
<keyword evidence="2 9" id="KW-0813">Transport</keyword>
<keyword evidence="7 9" id="KW-0472">Membrane</keyword>
<dbReference type="GO" id="GO:0009279">
    <property type="term" value="C:cell outer membrane"/>
    <property type="evidence" value="ECO:0007669"/>
    <property type="project" value="UniProtKB-SubCell"/>
</dbReference>
<comment type="subcellular location">
    <subcellularLocation>
        <location evidence="1 9">Cell outer membrane</location>
        <topology evidence="1 9">Multi-pass membrane protein</topology>
    </subcellularLocation>
</comment>
<feature type="short sequence motif" description="TonB C-terminal box" evidence="10">
    <location>
        <begin position="839"/>
        <end position="856"/>
    </location>
</feature>
<evidence type="ECO:0000256" key="4">
    <source>
        <dbReference type="ARBA" id="ARBA00022692"/>
    </source>
</evidence>
<evidence type="ECO:0000256" key="10">
    <source>
        <dbReference type="PROSITE-ProRule" id="PRU10144"/>
    </source>
</evidence>
<dbReference type="InterPro" id="IPR037066">
    <property type="entry name" value="Plug_dom_sf"/>
</dbReference>
<evidence type="ECO:0000256" key="11">
    <source>
        <dbReference type="RuleBase" id="RU003357"/>
    </source>
</evidence>
<dbReference type="InterPro" id="IPR036942">
    <property type="entry name" value="Beta-barrel_TonB_sf"/>
</dbReference>
<dbReference type="Pfam" id="PF00593">
    <property type="entry name" value="TonB_dep_Rec_b-barrel"/>
    <property type="match status" value="1"/>
</dbReference>
<sequence>MKLKIPFLIYCFFSLTLIADTQIEEIITTGSILNNPIENSSPIDIIGQDDLDDLNIITIGEISKYIASSTGSQFQTNALDGTDQGMSSITLRGLDHTSTLVLINSKRQTSAGTTSNEGEGYVDINIIPQIALRQVHILKEGATTAYGSDAISGVVNFLTQDDFEGVKLNLNQQKTTNYNQRDSSLGILFGKKYDNSNFVFAIDYIDRSPLNASEIPGIAELGLSTLGNSFKVSADDVVDSGVYQGSYSENQWVADPNCVNNGGILAGPFCKFLYGERFNIINTEEHIKSYLSYMFDAQSYQSKTTLIYADISVKDNPQSPSYPALSFLSRKIQPGIGGSPFNVPVTWYGRPLGSAYPSPNSPKDISQYHLSHVINFDVNEISDIEISITNSRHSNIHNRPDTIDSRFEDALNGNGGPEGNLAWNIFDISDHDPILIEYISGSEKSKRSGELTVIDLIFNTKIFNMESAFGMQVSNDKISIKYDPSSSASFDESGYLIKSADLLFLGGGKSISGSRNKRALFSEFNKDFNKSLNVSFASRYEKIGASSSFNPKISFKYSLNDLLSFRGSAGSSFVAPSMAQLFASEILLGSIRGASFSDKARVIQIGNPNLKPATANNSNIGLIWKMQNNSRLTLDYWSIDYKNRIELENGSVKASSDPDSIDIIRNDQGFIVGVHTSFFNEEKSEISGIDVSFDTYYDFAEMGSLSYKIQGTSFLDYLTPDKDTGFLINRVGLYNFDAHMHSIPKYKINSFIKWERMKTKVNITSRYISGYDNKTPVSSSHADLGYTNKVESSIMFDIGVEQYFNTNKYDMVIGINAINVFDKNAPRLYNPPDFSFDPNVHDARGRLINLSIQLNF</sequence>
<evidence type="ECO:0000256" key="5">
    <source>
        <dbReference type="ARBA" id="ARBA00022729"/>
    </source>
</evidence>
<evidence type="ECO:0000313" key="16">
    <source>
        <dbReference type="Proteomes" id="UP000705230"/>
    </source>
</evidence>
<dbReference type="AlphaFoldDB" id="A0A937J581"/>
<evidence type="ECO:0000256" key="8">
    <source>
        <dbReference type="ARBA" id="ARBA00023237"/>
    </source>
</evidence>
<organism evidence="15 16">
    <name type="scientific">SAR86 cluster bacterium</name>
    <dbReference type="NCBI Taxonomy" id="2030880"/>
    <lineage>
        <taxon>Bacteria</taxon>
        <taxon>Pseudomonadati</taxon>
        <taxon>Pseudomonadota</taxon>
        <taxon>Gammaproteobacteria</taxon>
        <taxon>SAR86 cluster</taxon>
    </lineage>
</organism>
<dbReference type="InterPro" id="IPR000531">
    <property type="entry name" value="Beta-barrel_TonB"/>
</dbReference>